<accession>A0A1E2VA95</accession>
<keyword evidence="2" id="KW-1185">Reference proteome</keyword>
<reference evidence="1 2" key="1">
    <citation type="submission" date="2016-08" db="EMBL/GenBank/DDBJ databases">
        <authorList>
            <person name="Seilhamer J.J."/>
        </authorList>
    </citation>
    <scope>NUCLEOTIDE SEQUENCE [LARGE SCALE GENOMIC DNA]</scope>
    <source>
        <strain evidence="1 2">PH27A</strain>
    </source>
</reference>
<organism evidence="1 2">
    <name type="scientific">Terasakiispira papahanaumokuakeensis</name>
    <dbReference type="NCBI Taxonomy" id="197479"/>
    <lineage>
        <taxon>Bacteria</taxon>
        <taxon>Pseudomonadati</taxon>
        <taxon>Pseudomonadota</taxon>
        <taxon>Gammaproteobacteria</taxon>
        <taxon>Oceanospirillales</taxon>
        <taxon>Terasakiispira</taxon>
    </lineage>
</organism>
<dbReference type="EMBL" id="MDTQ01000001">
    <property type="protein sequence ID" value="ODC03843.1"/>
    <property type="molecule type" value="Genomic_DNA"/>
</dbReference>
<dbReference type="AlphaFoldDB" id="A0A1E2VA95"/>
<proteinExistence type="predicted"/>
<dbReference type="STRING" id="197479.BFW38_10100"/>
<dbReference type="Proteomes" id="UP000094291">
    <property type="component" value="Unassembled WGS sequence"/>
</dbReference>
<evidence type="ECO:0000313" key="2">
    <source>
        <dbReference type="Proteomes" id="UP000094291"/>
    </source>
</evidence>
<comment type="caution">
    <text evidence="1">The sequence shown here is derived from an EMBL/GenBank/DDBJ whole genome shotgun (WGS) entry which is preliminary data.</text>
</comment>
<name>A0A1E2VA95_9GAMM</name>
<gene>
    <name evidence="1" type="ORF">BFW38_10100</name>
</gene>
<evidence type="ECO:0000313" key="1">
    <source>
        <dbReference type="EMBL" id="ODC03843.1"/>
    </source>
</evidence>
<sequence>MFVFIGVATSVKASGVKVTPGKYHDDYHLKLELVSGRYALNTEYGYNEGGQFEVFVPKVNFPIAAPNCKENIIIRMPYSHDTEANKNLYDKLNASENVTVTLEINPYVSVLSVEPLELQLENCNVFFRQKNGGYFNQL</sequence>
<protein>
    <submittedName>
        <fullName evidence="1">Uncharacterized protein</fullName>
    </submittedName>
</protein>